<protein>
    <recommendedName>
        <fullName evidence="6">SH3 domain-containing protein</fullName>
    </recommendedName>
</protein>
<dbReference type="SUPFAM" id="SSF50044">
    <property type="entry name" value="SH3-domain"/>
    <property type="match status" value="1"/>
</dbReference>
<gene>
    <name evidence="4" type="ORF">J3Q64DRAFT_1105037</name>
</gene>
<name>A0ABR3AZM6_PHYBL</name>
<feature type="signal peptide" evidence="3">
    <location>
        <begin position="1"/>
        <end position="17"/>
    </location>
</feature>
<keyword evidence="5" id="KW-1185">Reference proteome</keyword>
<dbReference type="InterPro" id="IPR036028">
    <property type="entry name" value="SH3-like_dom_sf"/>
</dbReference>
<organism evidence="4 5">
    <name type="scientific">Phycomyces blakesleeanus</name>
    <dbReference type="NCBI Taxonomy" id="4837"/>
    <lineage>
        <taxon>Eukaryota</taxon>
        <taxon>Fungi</taxon>
        <taxon>Fungi incertae sedis</taxon>
        <taxon>Mucoromycota</taxon>
        <taxon>Mucoromycotina</taxon>
        <taxon>Mucoromycetes</taxon>
        <taxon>Mucorales</taxon>
        <taxon>Phycomycetaceae</taxon>
        <taxon>Phycomyces</taxon>
    </lineage>
</organism>
<feature type="transmembrane region" description="Helical" evidence="2">
    <location>
        <begin position="449"/>
        <end position="465"/>
    </location>
</feature>
<keyword evidence="3" id="KW-0732">Signal</keyword>
<evidence type="ECO:0000256" key="3">
    <source>
        <dbReference type="SAM" id="SignalP"/>
    </source>
</evidence>
<evidence type="ECO:0008006" key="6">
    <source>
        <dbReference type="Google" id="ProtNLM"/>
    </source>
</evidence>
<feature type="chain" id="PRO_5046107807" description="SH3 domain-containing protein" evidence="3">
    <location>
        <begin position="18"/>
        <end position="466"/>
    </location>
</feature>
<evidence type="ECO:0000256" key="2">
    <source>
        <dbReference type="SAM" id="Phobius"/>
    </source>
</evidence>
<feature type="region of interest" description="Disordered" evidence="1">
    <location>
        <begin position="253"/>
        <end position="279"/>
    </location>
</feature>
<evidence type="ECO:0000256" key="1">
    <source>
        <dbReference type="SAM" id="MobiDB-lite"/>
    </source>
</evidence>
<keyword evidence="2" id="KW-1133">Transmembrane helix</keyword>
<dbReference type="Proteomes" id="UP001448207">
    <property type="component" value="Unassembled WGS sequence"/>
</dbReference>
<sequence>MYLIALILYLLIPLSNGQQCLSLANSTACPAFTNYYVSIGQASFVTYPWLANVTSIADFDLGLLSYINSSAPWQPLGCNGHVYPRFAATVTCSKLVLDYSSSLPCNLENNVLPKLLCRSTCTSNVNSILSLIQTKAVTCIGDEDGYQQILQNQRTACESTGEQSTCLDGLVNEGGCGFQNDQKSMCSYCQTVNTTLDCCKGLQCKSAADISRTHRNKLIGIIVGVLGGLLLLGLTILIWWWCFWGKKKKSQKKKKPRQGYSQAESYDMVPPTEPLGDEPPIDTWSGVPGQPGVIPAAAVMAKNNQNNIIINNSNTASNPSNINSNRNSNSNNSNTDGEIEGVSKVQTYLEGFCQVIYSKEPQHEDEILITQGDIIRMYYYFDDGWALGKHTHLYINFCRHVKKKNRIENSLYTQIQIYTYPCINIPTYKDTHIKTYRYQRKRKKKKRKIKRNYIFYFIFSLSLFCV</sequence>
<comment type="caution">
    <text evidence="4">The sequence shown here is derived from an EMBL/GenBank/DDBJ whole genome shotgun (WGS) entry which is preliminary data.</text>
</comment>
<proteinExistence type="predicted"/>
<feature type="transmembrane region" description="Helical" evidence="2">
    <location>
        <begin position="218"/>
        <end position="244"/>
    </location>
</feature>
<evidence type="ECO:0000313" key="4">
    <source>
        <dbReference type="EMBL" id="KAL0085596.1"/>
    </source>
</evidence>
<dbReference type="EMBL" id="JBCLYO010000010">
    <property type="protein sequence ID" value="KAL0085596.1"/>
    <property type="molecule type" value="Genomic_DNA"/>
</dbReference>
<feature type="compositionally biased region" description="Low complexity" evidence="1">
    <location>
        <begin position="310"/>
        <end position="334"/>
    </location>
</feature>
<evidence type="ECO:0000313" key="5">
    <source>
        <dbReference type="Proteomes" id="UP001448207"/>
    </source>
</evidence>
<reference evidence="4 5" key="1">
    <citation type="submission" date="2024-04" db="EMBL/GenBank/DDBJ databases">
        <title>Symmetric and asymmetric DNA N6-adenine methylation regulates different biological responses in Mucorales.</title>
        <authorList>
            <consortium name="Lawrence Berkeley National Laboratory"/>
            <person name="Lax C."/>
            <person name="Mondo S.J."/>
            <person name="Osorio-Concepcion M."/>
            <person name="Muszewska A."/>
            <person name="Corrochano-Luque M."/>
            <person name="Gutierrez G."/>
            <person name="Riley R."/>
            <person name="Lipzen A."/>
            <person name="Guo J."/>
            <person name="Hundley H."/>
            <person name="Amirebrahimi M."/>
            <person name="Ng V."/>
            <person name="Lorenzo-Gutierrez D."/>
            <person name="Binder U."/>
            <person name="Yang J."/>
            <person name="Song Y."/>
            <person name="Canovas D."/>
            <person name="Navarro E."/>
            <person name="Freitag M."/>
            <person name="Gabaldon T."/>
            <person name="Grigoriev I.V."/>
            <person name="Corrochano L.M."/>
            <person name="Nicolas F.E."/>
            <person name="Garre V."/>
        </authorList>
    </citation>
    <scope>NUCLEOTIDE SEQUENCE [LARGE SCALE GENOMIC DNA]</scope>
    <source>
        <strain evidence="4 5">L51</strain>
    </source>
</reference>
<keyword evidence="2" id="KW-0472">Membrane</keyword>
<accession>A0ABR3AZM6</accession>
<keyword evidence="2" id="KW-0812">Transmembrane</keyword>
<feature type="region of interest" description="Disordered" evidence="1">
    <location>
        <begin position="310"/>
        <end position="337"/>
    </location>
</feature>